<gene>
    <name evidence="2" type="ORF">BFR47_15745</name>
</gene>
<sequence length="207" mass="23520">MRKTRQLHRLLGLLLLLPLFGWALTGLVFFIKPGYEGAYEQLAVKTYPLQQRVLVSPEPHWQQVRLFRTVLGEHLLVKSHDRWLHLQPDSQAPFALPDETRLRLLLQDAMTANPARYGDIDTLAGTRALTSTGVSIDLDWDTLSLRQQGADTRLIDGLYRVHYLQWLPSGPFNRWLGMLGLGLLLAMALVGLRLCFRPAPTASRTRC</sequence>
<dbReference type="InterPro" id="IPR005625">
    <property type="entry name" value="PepSY-ass_TM"/>
</dbReference>
<reference evidence="2 3" key="1">
    <citation type="submission" date="2016-07" db="EMBL/GenBank/DDBJ databases">
        <title>Draft Genome Sequence of Oceanisphaera psychrotolerans, isolated from coastal sediment samples.</title>
        <authorList>
            <person name="Zhuo S."/>
            <person name="Ruan Z."/>
        </authorList>
    </citation>
    <scope>NUCLEOTIDE SEQUENCE [LARGE SCALE GENOMIC DNA]</scope>
    <source>
        <strain evidence="2 3">LAM-WHM-ZC</strain>
    </source>
</reference>
<keyword evidence="1" id="KW-0472">Membrane</keyword>
<dbReference type="Proteomes" id="UP000243073">
    <property type="component" value="Unassembled WGS sequence"/>
</dbReference>
<proteinExistence type="predicted"/>
<keyword evidence="1" id="KW-0812">Transmembrane</keyword>
<name>A0A1J4QBW0_9GAMM</name>
<protein>
    <submittedName>
        <fullName evidence="2">Uncharacterized protein</fullName>
    </submittedName>
</protein>
<dbReference type="EMBL" id="MDKE01000029">
    <property type="protein sequence ID" value="OIN08065.1"/>
    <property type="molecule type" value="Genomic_DNA"/>
</dbReference>
<keyword evidence="3" id="KW-1185">Reference proteome</keyword>
<organism evidence="2 3">
    <name type="scientific">Oceanisphaera psychrotolerans</name>
    <dbReference type="NCBI Taxonomy" id="1414654"/>
    <lineage>
        <taxon>Bacteria</taxon>
        <taxon>Pseudomonadati</taxon>
        <taxon>Pseudomonadota</taxon>
        <taxon>Gammaproteobacteria</taxon>
        <taxon>Aeromonadales</taxon>
        <taxon>Aeromonadaceae</taxon>
        <taxon>Oceanisphaera</taxon>
    </lineage>
</organism>
<dbReference type="AlphaFoldDB" id="A0A1J4QBW0"/>
<dbReference type="OrthoDB" id="6291589at2"/>
<evidence type="ECO:0000313" key="3">
    <source>
        <dbReference type="Proteomes" id="UP000243073"/>
    </source>
</evidence>
<dbReference type="Pfam" id="PF03929">
    <property type="entry name" value="PepSY_TM"/>
    <property type="match status" value="1"/>
</dbReference>
<evidence type="ECO:0000313" key="2">
    <source>
        <dbReference type="EMBL" id="OIN08065.1"/>
    </source>
</evidence>
<accession>A0A1J4QBW0</accession>
<comment type="caution">
    <text evidence="2">The sequence shown here is derived from an EMBL/GenBank/DDBJ whole genome shotgun (WGS) entry which is preliminary data.</text>
</comment>
<feature type="transmembrane region" description="Helical" evidence="1">
    <location>
        <begin position="175"/>
        <end position="196"/>
    </location>
</feature>
<evidence type="ECO:0000256" key="1">
    <source>
        <dbReference type="SAM" id="Phobius"/>
    </source>
</evidence>
<dbReference type="STRING" id="1414654.BFR47_15745"/>
<keyword evidence="1" id="KW-1133">Transmembrane helix</keyword>